<feature type="region of interest" description="Disordered" evidence="1">
    <location>
        <begin position="1"/>
        <end position="23"/>
    </location>
</feature>
<name>A0ABP1B5N1_9BRYO</name>
<feature type="compositionally biased region" description="Polar residues" evidence="1">
    <location>
        <begin position="236"/>
        <end position="257"/>
    </location>
</feature>
<feature type="compositionally biased region" description="Basic and acidic residues" evidence="1">
    <location>
        <begin position="223"/>
        <end position="234"/>
    </location>
</feature>
<feature type="region of interest" description="Disordered" evidence="1">
    <location>
        <begin position="47"/>
        <end position="140"/>
    </location>
</feature>
<accession>A0ABP1B5N1</accession>
<protein>
    <submittedName>
        <fullName evidence="2">Uncharacterized protein</fullName>
    </submittedName>
</protein>
<evidence type="ECO:0000313" key="3">
    <source>
        <dbReference type="Proteomes" id="UP001497522"/>
    </source>
</evidence>
<reference evidence="2 3" key="1">
    <citation type="submission" date="2024-03" db="EMBL/GenBank/DDBJ databases">
        <authorList>
            <consortium name="ELIXIR-Norway"/>
            <consortium name="Elixir Norway"/>
        </authorList>
    </citation>
    <scope>NUCLEOTIDE SEQUENCE [LARGE SCALE GENOMIC DNA]</scope>
</reference>
<feature type="region of interest" description="Disordered" evidence="1">
    <location>
        <begin position="213"/>
        <end position="266"/>
    </location>
</feature>
<organism evidence="2 3">
    <name type="scientific">Sphagnum jensenii</name>
    <dbReference type="NCBI Taxonomy" id="128206"/>
    <lineage>
        <taxon>Eukaryota</taxon>
        <taxon>Viridiplantae</taxon>
        <taxon>Streptophyta</taxon>
        <taxon>Embryophyta</taxon>
        <taxon>Bryophyta</taxon>
        <taxon>Sphagnophytina</taxon>
        <taxon>Sphagnopsida</taxon>
        <taxon>Sphagnales</taxon>
        <taxon>Sphagnaceae</taxon>
        <taxon>Sphagnum</taxon>
    </lineage>
</organism>
<dbReference type="EMBL" id="OZ023703">
    <property type="protein sequence ID" value="CAK9870486.1"/>
    <property type="molecule type" value="Genomic_DNA"/>
</dbReference>
<keyword evidence="3" id="KW-1185">Reference proteome</keyword>
<feature type="compositionally biased region" description="Acidic residues" evidence="1">
    <location>
        <begin position="92"/>
        <end position="105"/>
    </location>
</feature>
<gene>
    <name evidence="2" type="ORF">CSSPJE1EN2_LOCUS13154</name>
</gene>
<proteinExistence type="predicted"/>
<dbReference type="Proteomes" id="UP001497522">
    <property type="component" value="Chromosome 2"/>
</dbReference>
<feature type="compositionally biased region" description="Acidic residues" evidence="1">
    <location>
        <begin position="213"/>
        <end position="222"/>
    </location>
</feature>
<feature type="compositionally biased region" description="Basic and acidic residues" evidence="1">
    <location>
        <begin position="73"/>
        <end position="91"/>
    </location>
</feature>
<evidence type="ECO:0000256" key="1">
    <source>
        <dbReference type="SAM" id="MobiDB-lite"/>
    </source>
</evidence>
<sequence>MDDSCSTFMTKRHNPYESRNAMNPGTTIVSRARLAPQVLLWVDSLRGFPAENNSSNGGGNLKKSSKQSLGALIKKEQTVRKVTSDQDHSLCTEEEEEGEEEEEEQERSSSEKEEEELSHEYSSSADRRRGARSRSAQEEIQQARKLLKILNLEHMISEDDVFESSFQSKSRRQRSNYLNSVACKKTRRSAAAYHHAMSKKFDLDRDISCASDIDEMEEEDEESGRRAAELKEDDVNSSMPLWSAPSQSNKDSTSDQQSEPKKNQICKDVQQTISQWRYKPLAALPNSTSQQQQQNNNNNHQLLDIIKSDTTTCQALNQQDKELLIQQDQDHYKDSSACCTPMLSYSKLLSSKNLMMVNKMKSSESAHHHTLLHVEIQKLRDSLEQQARQIGILTKSNSNLLLRIETLEKEIKLLTSIHFVSSTLSSS</sequence>
<evidence type="ECO:0000313" key="2">
    <source>
        <dbReference type="EMBL" id="CAK9870486.1"/>
    </source>
</evidence>